<dbReference type="Gene3D" id="3.40.50.300">
    <property type="entry name" value="P-loop containing nucleotide triphosphate hydrolases"/>
    <property type="match status" value="1"/>
</dbReference>
<dbReference type="SUPFAM" id="SSF52540">
    <property type="entry name" value="P-loop containing nucleoside triphosphate hydrolases"/>
    <property type="match status" value="1"/>
</dbReference>
<dbReference type="Pfam" id="PF00005">
    <property type="entry name" value="ABC_tran"/>
    <property type="match status" value="1"/>
</dbReference>
<keyword evidence="2 4" id="KW-0067">ATP-binding</keyword>
<evidence type="ECO:0000259" key="3">
    <source>
        <dbReference type="PROSITE" id="PS50893"/>
    </source>
</evidence>
<gene>
    <name evidence="4" type="ORF">AAME72_06415</name>
</gene>
<organism evidence="4">
    <name type="scientific">Leifsonia sp. NPDC080035</name>
    <dbReference type="NCBI Taxonomy" id="3143936"/>
    <lineage>
        <taxon>Bacteria</taxon>
        <taxon>Bacillati</taxon>
        <taxon>Actinomycetota</taxon>
        <taxon>Actinomycetes</taxon>
        <taxon>Micrococcales</taxon>
        <taxon>Microbacteriaceae</taxon>
        <taxon>Leifsonia</taxon>
    </lineage>
</organism>
<dbReference type="SMART" id="SM00382">
    <property type="entry name" value="AAA"/>
    <property type="match status" value="1"/>
</dbReference>
<dbReference type="GO" id="GO:0005524">
    <property type="term" value="F:ATP binding"/>
    <property type="evidence" value="ECO:0007669"/>
    <property type="project" value="UniProtKB-KW"/>
</dbReference>
<dbReference type="GO" id="GO:0016887">
    <property type="term" value="F:ATP hydrolysis activity"/>
    <property type="evidence" value="ECO:0007669"/>
    <property type="project" value="InterPro"/>
</dbReference>
<dbReference type="InterPro" id="IPR003593">
    <property type="entry name" value="AAA+_ATPase"/>
</dbReference>
<keyword evidence="1" id="KW-0547">Nucleotide-binding</keyword>
<accession>A0AAU7GGD9</accession>
<dbReference type="PROSITE" id="PS00211">
    <property type="entry name" value="ABC_TRANSPORTER_1"/>
    <property type="match status" value="1"/>
</dbReference>
<evidence type="ECO:0000256" key="1">
    <source>
        <dbReference type="ARBA" id="ARBA00022741"/>
    </source>
</evidence>
<dbReference type="InterPro" id="IPR017871">
    <property type="entry name" value="ABC_transporter-like_CS"/>
</dbReference>
<dbReference type="InterPro" id="IPR003439">
    <property type="entry name" value="ABC_transporter-like_ATP-bd"/>
</dbReference>
<name>A0AAU7GGD9_9MICO</name>
<evidence type="ECO:0000256" key="2">
    <source>
        <dbReference type="ARBA" id="ARBA00022840"/>
    </source>
</evidence>
<dbReference type="InterPro" id="IPR027417">
    <property type="entry name" value="P-loop_NTPase"/>
</dbReference>
<dbReference type="PANTHER" id="PTHR43582">
    <property type="entry name" value="LINEARMYCIN RESISTANCE ATP-BINDING PROTEIN LNRL"/>
    <property type="match status" value="1"/>
</dbReference>
<dbReference type="RefSeq" id="WP_348789409.1">
    <property type="nucleotide sequence ID" value="NZ_CP157390.1"/>
</dbReference>
<protein>
    <submittedName>
        <fullName evidence="4">ATP-binding cassette domain-containing protein</fullName>
    </submittedName>
</protein>
<reference evidence="4" key="1">
    <citation type="submission" date="2024-05" db="EMBL/GenBank/DDBJ databases">
        <title>The Natural Products Discovery Center: Release of the First 8490 Sequenced Strains for Exploring Actinobacteria Biosynthetic Diversity.</title>
        <authorList>
            <person name="Kalkreuter E."/>
            <person name="Kautsar S.A."/>
            <person name="Yang D."/>
            <person name="Bader C.D."/>
            <person name="Teijaro C.N."/>
            <person name="Fluegel L."/>
            <person name="Davis C.M."/>
            <person name="Simpson J.R."/>
            <person name="Lauterbach L."/>
            <person name="Steele A.D."/>
            <person name="Gui C."/>
            <person name="Meng S."/>
            <person name="Li G."/>
            <person name="Viehrig K."/>
            <person name="Ye F."/>
            <person name="Su P."/>
            <person name="Kiefer A.F."/>
            <person name="Nichols A."/>
            <person name="Cepeda A.J."/>
            <person name="Yan W."/>
            <person name="Fan B."/>
            <person name="Jiang Y."/>
            <person name="Adhikari A."/>
            <person name="Zheng C.-J."/>
            <person name="Schuster L."/>
            <person name="Cowan T.M."/>
            <person name="Smanski M.J."/>
            <person name="Chevrette M.G."/>
            <person name="de Carvalho L.P.S."/>
            <person name="Shen B."/>
        </authorList>
    </citation>
    <scope>NUCLEOTIDE SEQUENCE</scope>
    <source>
        <strain evidence="4">NPDC080035</strain>
    </source>
</reference>
<dbReference type="AlphaFoldDB" id="A0AAU7GGD9"/>
<dbReference type="EMBL" id="CP157390">
    <property type="protein sequence ID" value="XBM49491.1"/>
    <property type="molecule type" value="Genomic_DNA"/>
</dbReference>
<feature type="domain" description="ABC transporter" evidence="3">
    <location>
        <begin position="11"/>
        <end position="247"/>
    </location>
</feature>
<proteinExistence type="predicted"/>
<dbReference type="PROSITE" id="PS50893">
    <property type="entry name" value="ABC_TRANSPORTER_2"/>
    <property type="match status" value="1"/>
</dbReference>
<evidence type="ECO:0000313" key="4">
    <source>
        <dbReference type="EMBL" id="XBM49491.1"/>
    </source>
</evidence>
<dbReference type="PANTHER" id="PTHR43582:SF5">
    <property type="entry name" value="ABC TRANSPORTER"/>
    <property type="match status" value="1"/>
</dbReference>
<sequence length="344" mass="35667">MTDLASLPPAVDVAGLTKTYRGPHRTPVHALRGLTFQVPAGIVFGMLGPNGAGKSTATKILTTLSRPSGGSARIDGIDVVARPAEVRRHIGYVSQGASTDPLLTGAENLALAGRLRGMNAVDARRRAASLLAEFGLSEASDRPVGRFSGGMRRRLDVAAALVHAPRVLFLDEPTTGLDPEARAAMWAEIRRLSAESAITVILTTHYLEEADRLADDIMIIDNGTRVIGGSPDALKASLNGDTLRVALVEPDVERVRRAVAAVPGLRDVVVEADGPSGQLVARTDDASAAVAPAIAALDAAGVPFGAVSAARPSLDDVYLHYAGRSFERADASPAPATSANGEAA</sequence>